<dbReference type="PANTHER" id="PTHR43393:SF3">
    <property type="entry name" value="LYSINE DECARBOXYLASE-LIKE PROTEIN"/>
    <property type="match status" value="1"/>
</dbReference>
<protein>
    <recommendedName>
        <fullName evidence="3">AMP nucleosidase</fullName>
        <ecNumber evidence="2">3.2.2.4</ecNumber>
    </recommendedName>
    <alternativeName>
        <fullName evidence="3">AMP nucleosidase</fullName>
    </alternativeName>
</protein>
<evidence type="ECO:0000313" key="4">
    <source>
        <dbReference type="EMBL" id="GAA5104652.1"/>
    </source>
</evidence>
<comment type="catalytic activity">
    <reaction evidence="1">
        <text>AMP + H2O = D-ribose 5-phosphate + adenine</text>
        <dbReference type="Rhea" id="RHEA:20129"/>
        <dbReference type="ChEBI" id="CHEBI:15377"/>
        <dbReference type="ChEBI" id="CHEBI:16708"/>
        <dbReference type="ChEBI" id="CHEBI:78346"/>
        <dbReference type="ChEBI" id="CHEBI:456215"/>
        <dbReference type="EC" id="3.2.2.4"/>
    </reaction>
</comment>
<sequence length="279" mass="31667">MEKEKKSWCAFLHAKEAIQEICEVPDTPQLRSPTYRLAYIDQDFMMRPELRSQRIGLEFLKPEIALQECDIQSTVVLFGGARIPKSGQVAWAARNETQKKNLHGMSHYYDEAREFARLCSRYSATTEYREFVVVTGGGPGVMEAGNRGAADVGAPTIGLNVVLPHEQEPNPYVSPHLCFNFHYLGMRKMHFLMRAKALAIFPGGFGTLDELFETLTLIQTGRMKRVPIFLFGKEFWDNVINFNYLSAQGTISPSDIDLMTFVDTAAEAFEQIRSFYKLT</sequence>
<dbReference type="Proteomes" id="UP001500864">
    <property type="component" value="Unassembled WGS sequence"/>
</dbReference>
<organism evidence="4 5">
    <name type="scientific">Bartonella jaculi</name>
    <dbReference type="NCBI Taxonomy" id="686226"/>
    <lineage>
        <taxon>Bacteria</taxon>
        <taxon>Pseudomonadati</taxon>
        <taxon>Pseudomonadota</taxon>
        <taxon>Alphaproteobacteria</taxon>
        <taxon>Hyphomicrobiales</taxon>
        <taxon>Bartonellaceae</taxon>
        <taxon>Bartonella</taxon>
    </lineage>
</organism>
<dbReference type="EMBL" id="BAABIZ010000002">
    <property type="protein sequence ID" value="GAA5104652.1"/>
    <property type="molecule type" value="Genomic_DNA"/>
</dbReference>
<proteinExistence type="predicted"/>
<comment type="caution">
    <text evidence="4">The sequence shown here is derived from an EMBL/GenBank/DDBJ whole genome shotgun (WGS) entry which is preliminary data.</text>
</comment>
<accession>A0ABP9N4A1</accession>
<dbReference type="SUPFAM" id="SSF102405">
    <property type="entry name" value="MCP/YpsA-like"/>
    <property type="match status" value="1"/>
</dbReference>
<evidence type="ECO:0000256" key="2">
    <source>
        <dbReference type="ARBA" id="ARBA00011985"/>
    </source>
</evidence>
<dbReference type="InterPro" id="IPR031100">
    <property type="entry name" value="LOG_fam"/>
</dbReference>
<keyword evidence="5" id="KW-1185">Reference proteome</keyword>
<dbReference type="RefSeq" id="WP_425548172.1">
    <property type="nucleotide sequence ID" value="NZ_BAABIZ010000002.1"/>
</dbReference>
<gene>
    <name evidence="4" type="ORF">GCM10023261_03290</name>
</gene>
<name>A0ABP9N4A1_9HYPH</name>
<evidence type="ECO:0000256" key="1">
    <source>
        <dbReference type="ARBA" id="ARBA00000274"/>
    </source>
</evidence>
<dbReference type="InterPro" id="IPR052341">
    <property type="entry name" value="LOG_family_nucleotidases"/>
</dbReference>
<dbReference type="EC" id="3.2.2.4" evidence="2"/>
<evidence type="ECO:0000256" key="3">
    <source>
        <dbReference type="ARBA" id="ARBA00031983"/>
    </source>
</evidence>
<reference evidence="5" key="1">
    <citation type="journal article" date="2019" name="Int. J. Syst. Evol. Microbiol.">
        <title>The Global Catalogue of Microorganisms (GCM) 10K type strain sequencing project: providing services to taxonomists for standard genome sequencing and annotation.</title>
        <authorList>
            <consortium name="The Broad Institute Genomics Platform"/>
            <consortium name="The Broad Institute Genome Sequencing Center for Infectious Disease"/>
            <person name="Wu L."/>
            <person name="Ma J."/>
        </authorList>
    </citation>
    <scope>NUCLEOTIDE SEQUENCE [LARGE SCALE GENOMIC DNA]</scope>
    <source>
        <strain evidence="5">JCM 17712</strain>
    </source>
</reference>
<dbReference type="Pfam" id="PF03641">
    <property type="entry name" value="Lysine_decarbox"/>
    <property type="match status" value="1"/>
</dbReference>
<dbReference type="Gene3D" id="3.40.50.450">
    <property type="match status" value="1"/>
</dbReference>
<evidence type="ECO:0000313" key="5">
    <source>
        <dbReference type="Proteomes" id="UP001500864"/>
    </source>
</evidence>
<dbReference type="PANTHER" id="PTHR43393">
    <property type="entry name" value="CYTOKININ RIBOSIDE 5'-MONOPHOSPHATE PHOSPHORIBOHYDROLASE"/>
    <property type="match status" value="1"/>
</dbReference>